<reference evidence="1" key="1">
    <citation type="submission" date="2020-05" db="EMBL/GenBank/DDBJ databases">
        <title>Large-scale comparative analyses of tick genomes elucidate their genetic diversity and vector capacities.</title>
        <authorList>
            <person name="Jia N."/>
            <person name="Wang J."/>
            <person name="Shi W."/>
            <person name="Du L."/>
            <person name="Sun Y."/>
            <person name="Zhan W."/>
            <person name="Jiang J."/>
            <person name="Wang Q."/>
            <person name="Zhang B."/>
            <person name="Ji P."/>
            <person name="Sakyi L.B."/>
            <person name="Cui X."/>
            <person name="Yuan T."/>
            <person name="Jiang B."/>
            <person name="Yang W."/>
            <person name="Lam T.T.-Y."/>
            <person name="Chang Q."/>
            <person name="Ding S."/>
            <person name="Wang X."/>
            <person name="Zhu J."/>
            <person name="Ruan X."/>
            <person name="Zhao L."/>
            <person name="Wei J."/>
            <person name="Que T."/>
            <person name="Du C."/>
            <person name="Cheng J."/>
            <person name="Dai P."/>
            <person name="Han X."/>
            <person name="Huang E."/>
            <person name="Gao Y."/>
            <person name="Liu J."/>
            <person name="Shao H."/>
            <person name="Ye R."/>
            <person name="Li L."/>
            <person name="Wei W."/>
            <person name="Wang X."/>
            <person name="Wang C."/>
            <person name="Yang T."/>
            <person name="Huo Q."/>
            <person name="Li W."/>
            <person name="Guo W."/>
            <person name="Chen H."/>
            <person name="Zhou L."/>
            <person name="Ni X."/>
            <person name="Tian J."/>
            <person name="Zhou Y."/>
            <person name="Sheng Y."/>
            <person name="Liu T."/>
            <person name="Pan Y."/>
            <person name="Xia L."/>
            <person name="Li J."/>
            <person name="Zhao F."/>
            <person name="Cao W."/>
        </authorList>
    </citation>
    <scope>NUCLEOTIDE SEQUENCE</scope>
    <source>
        <strain evidence="1">Hyas-2018</strain>
    </source>
</reference>
<name>A0ACB7T482_HYAAI</name>
<protein>
    <submittedName>
        <fullName evidence="1">Uncharacterized protein</fullName>
    </submittedName>
</protein>
<keyword evidence="2" id="KW-1185">Reference proteome</keyword>
<organism evidence="1 2">
    <name type="scientific">Hyalomma asiaticum</name>
    <name type="common">Tick</name>
    <dbReference type="NCBI Taxonomy" id="266040"/>
    <lineage>
        <taxon>Eukaryota</taxon>
        <taxon>Metazoa</taxon>
        <taxon>Ecdysozoa</taxon>
        <taxon>Arthropoda</taxon>
        <taxon>Chelicerata</taxon>
        <taxon>Arachnida</taxon>
        <taxon>Acari</taxon>
        <taxon>Parasitiformes</taxon>
        <taxon>Ixodida</taxon>
        <taxon>Ixodoidea</taxon>
        <taxon>Ixodidae</taxon>
        <taxon>Hyalomminae</taxon>
        <taxon>Hyalomma</taxon>
    </lineage>
</organism>
<comment type="caution">
    <text evidence="1">The sequence shown here is derived from an EMBL/GenBank/DDBJ whole genome shotgun (WGS) entry which is preliminary data.</text>
</comment>
<evidence type="ECO:0000313" key="2">
    <source>
        <dbReference type="Proteomes" id="UP000821845"/>
    </source>
</evidence>
<proteinExistence type="predicted"/>
<gene>
    <name evidence="1" type="ORF">HPB50_010341</name>
</gene>
<dbReference type="EMBL" id="CM023491">
    <property type="protein sequence ID" value="KAH6940908.1"/>
    <property type="molecule type" value="Genomic_DNA"/>
</dbReference>
<evidence type="ECO:0000313" key="1">
    <source>
        <dbReference type="EMBL" id="KAH6940908.1"/>
    </source>
</evidence>
<dbReference type="Proteomes" id="UP000821845">
    <property type="component" value="Chromosome 11"/>
</dbReference>
<accession>A0ACB7T482</accession>
<sequence length="128" mass="13596">MRTRIPATMRGVRTQAWRQRDKPGEAANDVQVYFDPSRDNAGVMATEAAIAGGMRNDFAHGTWLSGKVERVVGLASPCRPSRWEARLSSEMSSAAGSALFHAADVVVSTGCRGAVPAGGHARELLVST</sequence>